<evidence type="ECO:0000256" key="1">
    <source>
        <dbReference type="SAM" id="MobiDB-lite"/>
    </source>
</evidence>
<dbReference type="SUPFAM" id="SSF55729">
    <property type="entry name" value="Acyl-CoA N-acyltransferases (Nat)"/>
    <property type="match status" value="1"/>
</dbReference>
<feature type="region of interest" description="Disordered" evidence="1">
    <location>
        <begin position="1"/>
        <end position="24"/>
    </location>
</feature>
<feature type="compositionally biased region" description="Polar residues" evidence="1">
    <location>
        <begin position="15"/>
        <end position="24"/>
    </location>
</feature>
<evidence type="ECO:0000313" key="2">
    <source>
        <dbReference type="EMBL" id="ABG30996.1"/>
    </source>
</evidence>
<dbReference type="EMBL" id="CP000362">
    <property type="protein sequence ID" value="ABG30996.1"/>
    <property type="molecule type" value="Genomic_DNA"/>
</dbReference>
<keyword evidence="3" id="KW-1185">Reference proteome</keyword>
<evidence type="ECO:0008006" key="4">
    <source>
        <dbReference type="Google" id="ProtNLM"/>
    </source>
</evidence>
<dbReference type="KEGG" id="rde:RD1_1354"/>
<sequence>MSCANRPDRHRMSARQDTFGSPDQQALLGRGRALHDLTRSNINYTYYGRTVGIVSPDRTPFAELVSMTRLQGASHFAHVQNDQMPALVQQLKPHDLSAVHYARWVGDASALQAARETVTSKQLPDGLTSLWLTGESDNRLRASLARAALACGVLPPHLAVLSGALQPGLCRMAVTDQGEVVSCAAAASYMHADHPEGQVECWWGMLSTVPDWRGFGLSLRLGAEVMLEMAQRYGFTRFFTGIEPGNTASEVVCTRLGLTLTDTSTLSVADPGQLSGGRMTK</sequence>
<dbReference type="AlphaFoldDB" id="Q16AJ7"/>
<reference evidence="2 3" key="1">
    <citation type="journal article" date="2007" name="J. Bacteriol.">
        <title>The complete genome sequence of Roseobacter denitrificans reveals a mixotrophic rather than photosynthetic metabolism.</title>
        <authorList>
            <person name="Swingley W.D."/>
            <person name="Sadekar S."/>
            <person name="Mastrian S.D."/>
            <person name="Matthies H.J."/>
            <person name="Hao J."/>
            <person name="Ramos H."/>
            <person name="Acharya C.R."/>
            <person name="Conrad A.L."/>
            <person name="Taylor H.L."/>
            <person name="Dejesa L.C."/>
            <person name="Shah M.K."/>
            <person name="O'huallachain M.E."/>
            <person name="Lince M.T."/>
            <person name="Blankenship R.E."/>
            <person name="Beatty J.T."/>
            <person name="Touchman J.W."/>
        </authorList>
    </citation>
    <scope>NUCLEOTIDE SEQUENCE [LARGE SCALE GENOMIC DNA]</scope>
    <source>
        <strain evidence="3">ATCC 33942 / OCh 114</strain>
    </source>
</reference>
<name>Q16AJ7_ROSDO</name>
<gene>
    <name evidence="2" type="ordered locus">RD1_1354</name>
</gene>
<accession>Q16AJ7</accession>
<dbReference type="Proteomes" id="UP000007029">
    <property type="component" value="Chromosome"/>
</dbReference>
<protein>
    <recommendedName>
        <fullName evidence="4">N-acetyltransferase domain-containing protein</fullName>
    </recommendedName>
</protein>
<dbReference type="HOGENOM" id="CLU_990018_0_0_5"/>
<proteinExistence type="predicted"/>
<dbReference type="eggNOG" id="ENOG503428V">
    <property type="taxonomic scope" value="Bacteria"/>
</dbReference>
<dbReference type="Gene3D" id="3.40.630.30">
    <property type="match status" value="1"/>
</dbReference>
<feature type="compositionally biased region" description="Basic and acidic residues" evidence="1">
    <location>
        <begin position="1"/>
        <end position="11"/>
    </location>
</feature>
<dbReference type="STRING" id="375451.RD1_1354"/>
<dbReference type="InterPro" id="IPR016181">
    <property type="entry name" value="Acyl_CoA_acyltransferase"/>
</dbReference>
<evidence type="ECO:0000313" key="3">
    <source>
        <dbReference type="Proteomes" id="UP000007029"/>
    </source>
</evidence>
<organism evidence="2 3">
    <name type="scientific">Roseobacter denitrificans (strain ATCC 33942 / OCh 114)</name>
    <name type="common">Erythrobacter sp. (strain OCh 114)</name>
    <name type="synonym">Roseobacter denitrificans</name>
    <dbReference type="NCBI Taxonomy" id="375451"/>
    <lineage>
        <taxon>Bacteria</taxon>
        <taxon>Pseudomonadati</taxon>
        <taxon>Pseudomonadota</taxon>
        <taxon>Alphaproteobacteria</taxon>
        <taxon>Rhodobacterales</taxon>
        <taxon>Roseobacteraceae</taxon>
        <taxon>Roseobacter</taxon>
    </lineage>
</organism>